<gene>
    <name evidence="6" type="ORF">SAMN02745174_00508</name>
</gene>
<organism evidence="6 7">
    <name type="scientific">Cetobacterium ceti</name>
    <dbReference type="NCBI Taxonomy" id="180163"/>
    <lineage>
        <taxon>Bacteria</taxon>
        <taxon>Fusobacteriati</taxon>
        <taxon>Fusobacteriota</taxon>
        <taxon>Fusobacteriia</taxon>
        <taxon>Fusobacteriales</taxon>
        <taxon>Fusobacteriaceae</taxon>
        <taxon>Cetobacterium</taxon>
    </lineage>
</organism>
<evidence type="ECO:0000256" key="2">
    <source>
        <dbReference type="ARBA" id="ARBA00022723"/>
    </source>
</evidence>
<evidence type="ECO:0000259" key="5">
    <source>
        <dbReference type="SMART" id="SM00849"/>
    </source>
</evidence>
<dbReference type="GO" id="GO:0046872">
    <property type="term" value="F:metal ion binding"/>
    <property type="evidence" value="ECO:0007669"/>
    <property type="project" value="UniProtKB-KW"/>
</dbReference>
<accession>A0A1T4KN70</accession>
<dbReference type="PANTHER" id="PTHR46233">
    <property type="entry name" value="HYDROXYACYLGLUTATHIONE HYDROLASE GLOC"/>
    <property type="match status" value="1"/>
</dbReference>
<dbReference type="EMBL" id="FUWX01000005">
    <property type="protein sequence ID" value="SJZ43855.1"/>
    <property type="molecule type" value="Genomic_DNA"/>
</dbReference>
<feature type="domain" description="Metallo-beta-lactamase" evidence="5">
    <location>
        <begin position="12"/>
        <end position="190"/>
    </location>
</feature>
<keyword evidence="2" id="KW-0479">Metal-binding</keyword>
<evidence type="ECO:0000256" key="1">
    <source>
        <dbReference type="ARBA" id="ARBA00001947"/>
    </source>
</evidence>
<dbReference type="Proteomes" id="UP000191153">
    <property type="component" value="Unassembled WGS sequence"/>
</dbReference>
<dbReference type="Pfam" id="PF00753">
    <property type="entry name" value="Lactamase_B"/>
    <property type="match status" value="1"/>
</dbReference>
<keyword evidence="3" id="KW-0378">Hydrolase</keyword>
<dbReference type="InterPro" id="IPR001279">
    <property type="entry name" value="Metallo-B-lactamas"/>
</dbReference>
<reference evidence="6 7" key="1">
    <citation type="submission" date="2017-02" db="EMBL/GenBank/DDBJ databases">
        <authorList>
            <person name="Peterson S.W."/>
        </authorList>
    </citation>
    <scope>NUCLEOTIDE SEQUENCE [LARGE SCALE GENOMIC DNA]</scope>
    <source>
        <strain evidence="6 7">ATCC 700028</strain>
    </source>
</reference>
<dbReference type="STRING" id="180163.SAMN02745174_00508"/>
<evidence type="ECO:0000256" key="3">
    <source>
        <dbReference type="ARBA" id="ARBA00022801"/>
    </source>
</evidence>
<dbReference type="SMART" id="SM00849">
    <property type="entry name" value="Lactamase_B"/>
    <property type="match status" value="1"/>
</dbReference>
<sequence length="209" mass="23528">MEMRVFPLGPYMVNCYLVWNYSNRAATLFDCGGENLDSIIEFLDNHSLTLENVILTHGHGDHIGGINKIINLYPEVKVYIGEEDIKFLKDPSLSLSQYIQNCEFIYSGHCYPLKGGDSIFGFEVIDTPGHTIGSKCFYNKEMKIIISGDTLFRRSYGRYDLPTGSFDDLQKSLRKLCNTFPPETVVYSAHSAPTTIGDEKSFLKGQGII</sequence>
<dbReference type="RefSeq" id="WP_078693042.1">
    <property type="nucleotide sequence ID" value="NZ_FUWX01000005.1"/>
</dbReference>
<dbReference type="Gene3D" id="3.60.15.10">
    <property type="entry name" value="Ribonuclease Z/Hydroxyacylglutathione hydrolase-like"/>
    <property type="match status" value="1"/>
</dbReference>
<comment type="cofactor">
    <cofactor evidence="1">
        <name>Zn(2+)</name>
        <dbReference type="ChEBI" id="CHEBI:29105"/>
    </cofactor>
</comment>
<evidence type="ECO:0000256" key="4">
    <source>
        <dbReference type="ARBA" id="ARBA00022833"/>
    </source>
</evidence>
<dbReference type="OrthoDB" id="9802248at2"/>
<proteinExistence type="predicted"/>
<dbReference type="InterPro" id="IPR051453">
    <property type="entry name" value="MBL_Glyoxalase_II"/>
</dbReference>
<dbReference type="InterPro" id="IPR036866">
    <property type="entry name" value="RibonucZ/Hydroxyglut_hydro"/>
</dbReference>
<keyword evidence="4" id="KW-0862">Zinc</keyword>
<evidence type="ECO:0000313" key="7">
    <source>
        <dbReference type="Proteomes" id="UP000191153"/>
    </source>
</evidence>
<dbReference type="GO" id="GO:0016787">
    <property type="term" value="F:hydrolase activity"/>
    <property type="evidence" value="ECO:0007669"/>
    <property type="project" value="UniProtKB-KW"/>
</dbReference>
<dbReference type="SUPFAM" id="SSF56281">
    <property type="entry name" value="Metallo-hydrolase/oxidoreductase"/>
    <property type="match status" value="1"/>
</dbReference>
<dbReference type="AlphaFoldDB" id="A0A1T4KN70"/>
<dbReference type="CDD" id="cd06262">
    <property type="entry name" value="metallo-hydrolase-like_MBL-fold"/>
    <property type="match status" value="1"/>
</dbReference>
<dbReference type="PANTHER" id="PTHR46233:SF3">
    <property type="entry name" value="HYDROXYACYLGLUTATHIONE HYDROLASE GLOC"/>
    <property type="match status" value="1"/>
</dbReference>
<protein>
    <submittedName>
        <fullName evidence="6">Metallo-beta-lactamase superfamily protein</fullName>
    </submittedName>
</protein>
<name>A0A1T4KN70_9FUSO</name>
<evidence type="ECO:0000313" key="6">
    <source>
        <dbReference type="EMBL" id="SJZ43855.1"/>
    </source>
</evidence>
<keyword evidence="7" id="KW-1185">Reference proteome</keyword>